<evidence type="ECO:0000256" key="3">
    <source>
        <dbReference type="ARBA" id="ARBA00022989"/>
    </source>
</evidence>
<dbReference type="EMBL" id="CAJNOM010000162">
    <property type="protein sequence ID" value="CAF1163524.1"/>
    <property type="molecule type" value="Genomic_DNA"/>
</dbReference>
<dbReference type="Proteomes" id="UP000663832">
    <property type="component" value="Unassembled WGS sequence"/>
</dbReference>
<keyword evidence="10" id="KW-1185">Reference proteome</keyword>
<dbReference type="Gene3D" id="3.40.190.10">
    <property type="entry name" value="Periplasmic binding protein-like II"/>
    <property type="match status" value="1"/>
</dbReference>
<organism evidence="8 11">
    <name type="scientific">Adineta steineri</name>
    <dbReference type="NCBI Taxonomy" id="433720"/>
    <lineage>
        <taxon>Eukaryota</taxon>
        <taxon>Metazoa</taxon>
        <taxon>Spiralia</taxon>
        <taxon>Gnathifera</taxon>
        <taxon>Rotifera</taxon>
        <taxon>Eurotatoria</taxon>
        <taxon>Bdelloidea</taxon>
        <taxon>Adinetida</taxon>
        <taxon>Adinetidae</taxon>
        <taxon>Adineta</taxon>
    </lineage>
</organism>
<sequence length="553" mass="63108">MLFLLNISYLLINLILIQFLIKSIKTEWPLINSSSIKILGLFPNQLNNSTPTTLSIQCEAMFKSAIILSQQNNIKLQQEFINYEIFSTDNNLINILSNTCQIISSSNIIGIIGPAYSKESHFLAPFAEKIGLPIISYSSTDPKLSNHQIYPSFYRTISSDNLFALAIVQLFLKFNWKSCNIIYQNDQYGINGINEINKIFNNYNITIINKILFDVLTESIENNNFKNILLTSSSRIVLLWTNRNYTNLILQNAIDLDILSPQFIWLLTSNISLTSLNNLTSTSTSTSTSNNKLNGLILIEPFIDLNNINQTLLNQAYDIWNKYESKTFPGINYVDYYALFTFDATWLLIQSLKQLCSTYSNSSACIQFLNNSFCFNKYFINSNKLFDLINNLDYFGVTGKIQFNQNQTDRIEGINYILKNIQIISNHLNFLPVLIWSSTTNWTLYSPTSLIIWPGNSLIIPSEYPSLSGINLRIALIQTSPFTMLTQQMKEETNETKLIGYIPDLIDLLTNQMGFIPNLTLITNQTFNQIINSVSNNQFDLFIAQTTITAKRS</sequence>
<evidence type="ECO:0000259" key="7">
    <source>
        <dbReference type="Pfam" id="PF01094"/>
    </source>
</evidence>
<evidence type="ECO:0000259" key="6">
    <source>
        <dbReference type="Pfam" id="PF00497"/>
    </source>
</evidence>
<keyword evidence="3 5" id="KW-1133">Transmembrane helix</keyword>
<evidence type="ECO:0000313" key="8">
    <source>
        <dbReference type="EMBL" id="CAF1073795.1"/>
    </source>
</evidence>
<dbReference type="OrthoDB" id="6142344at2759"/>
<dbReference type="InterPro" id="IPR001828">
    <property type="entry name" value="ANF_lig-bd_rcpt"/>
</dbReference>
<dbReference type="InterPro" id="IPR015683">
    <property type="entry name" value="Ionotropic_Glu_rcpt"/>
</dbReference>
<evidence type="ECO:0000256" key="1">
    <source>
        <dbReference type="ARBA" id="ARBA00004370"/>
    </source>
</evidence>
<evidence type="ECO:0000313" key="10">
    <source>
        <dbReference type="Proteomes" id="UP000663832"/>
    </source>
</evidence>
<dbReference type="PANTHER" id="PTHR34836:SF1">
    <property type="entry name" value="OS09G0428600 PROTEIN"/>
    <property type="match status" value="1"/>
</dbReference>
<evidence type="ECO:0000256" key="5">
    <source>
        <dbReference type="SAM" id="Phobius"/>
    </source>
</evidence>
<dbReference type="Gene3D" id="3.40.50.2300">
    <property type="match status" value="2"/>
</dbReference>
<evidence type="ECO:0000313" key="11">
    <source>
        <dbReference type="Proteomes" id="UP000663877"/>
    </source>
</evidence>
<comment type="subcellular location">
    <subcellularLocation>
        <location evidence="1">Membrane</location>
    </subcellularLocation>
</comment>
<dbReference type="PANTHER" id="PTHR34836">
    <property type="entry name" value="OS06G0188250 PROTEIN"/>
    <property type="match status" value="1"/>
</dbReference>
<dbReference type="Pfam" id="PF00497">
    <property type="entry name" value="SBP_bac_3"/>
    <property type="match status" value="1"/>
</dbReference>
<dbReference type="Pfam" id="PF01094">
    <property type="entry name" value="ANF_receptor"/>
    <property type="match status" value="1"/>
</dbReference>
<evidence type="ECO:0000313" key="9">
    <source>
        <dbReference type="EMBL" id="CAF1163524.1"/>
    </source>
</evidence>
<dbReference type="Proteomes" id="UP000663877">
    <property type="component" value="Unassembled WGS sequence"/>
</dbReference>
<dbReference type="InterPro" id="IPR028082">
    <property type="entry name" value="Peripla_BP_I"/>
</dbReference>
<evidence type="ECO:0008006" key="12">
    <source>
        <dbReference type="Google" id="ProtNLM"/>
    </source>
</evidence>
<dbReference type="SUPFAM" id="SSF53850">
    <property type="entry name" value="Periplasmic binding protein-like II"/>
    <property type="match status" value="1"/>
</dbReference>
<accession>A0A814M2V6</accession>
<dbReference type="AlphaFoldDB" id="A0A814M2V6"/>
<dbReference type="InterPro" id="IPR001638">
    <property type="entry name" value="Solute-binding_3/MltF_N"/>
</dbReference>
<keyword evidence="4 5" id="KW-0472">Membrane</keyword>
<dbReference type="SUPFAM" id="SSF53822">
    <property type="entry name" value="Periplasmic binding protein-like I"/>
    <property type="match status" value="1"/>
</dbReference>
<gene>
    <name evidence="8" type="ORF">BJG266_LOCUS19859</name>
    <name evidence="9" type="ORF">QVE165_LOCUS23697</name>
</gene>
<evidence type="ECO:0000256" key="4">
    <source>
        <dbReference type="ARBA" id="ARBA00023136"/>
    </source>
</evidence>
<proteinExistence type="predicted"/>
<feature type="domain" description="Receptor ligand binding region" evidence="7">
    <location>
        <begin position="76"/>
        <end position="407"/>
    </location>
</feature>
<reference evidence="8" key="1">
    <citation type="submission" date="2021-02" db="EMBL/GenBank/DDBJ databases">
        <authorList>
            <person name="Nowell W R."/>
        </authorList>
    </citation>
    <scope>NUCLEOTIDE SEQUENCE</scope>
</reference>
<feature type="transmembrane region" description="Helical" evidence="5">
    <location>
        <begin position="6"/>
        <end position="24"/>
    </location>
</feature>
<comment type="caution">
    <text evidence="8">The sequence shown here is derived from an EMBL/GenBank/DDBJ whole genome shotgun (WGS) entry which is preliminary data.</text>
</comment>
<evidence type="ECO:0000256" key="2">
    <source>
        <dbReference type="ARBA" id="ARBA00022692"/>
    </source>
</evidence>
<keyword evidence="2 5" id="KW-0812">Transmembrane</keyword>
<dbReference type="EMBL" id="CAJNOI010000109">
    <property type="protein sequence ID" value="CAF1073795.1"/>
    <property type="molecule type" value="Genomic_DNA"/>
</dbReference>
<dbReference type="GO" id="GO:0016020">
    <property type="term" value="C:membrane"/>
    <property type="evidence" value="ECO:0007669"/>
    <property type="project" value="UniProtKB-SubCell"/>
</dbReference>
<name>A0A814M2V6_9BILA</name>
<protein>
    <recommendedName>
        <fullName evidence="12">Receptor ligand binding region domain-containing protein</fullName>
    </recommendedName>
</protein>
<feature type="domain" description="Solute-binding protein family 3/N-terminal" evidence="6">
    <location>
        <begin position="493"/>
        <end position="552"/>
    </location>
</feature>